<dbReference type="RefSeq" id="WP_238749503.1">
    <property type="nucleotide sequence ID" value="NZ_CAKLPZ010000001.1"/>
</dbReference>
<evidence type="ECO:0000313" key="2">
    <source>
        <dbReference type="Proteomes" id="UP000837803"/>
    </source>
</evidence>
<organism evidence="1 2">
    <name type="scientific">Neolewinella maritima</name>
    <dbReference type="NCBI Taxonomy" id="1383882"/>
    <lineage>
        <taxon>Bacteria</taxon>
        <taxon>Pseudomonadati</taxon>
        <taxon>Bacteroidota</taxon>
        <taxon>Saprospiria</taxon>
        <taxon>Saprospirales</taxon>
        <taxon>Lewinellaceae</taxon>
        <taxon>Neolewinella</taxon>
    </lineage>
</organism>
<sequence length="131" mass="14633">MPPTTLTFEPFVVYELRPDVKLPFQFVLCLSSTASNYRQEIKNVSFLPIIPAGRYADNDPYRVPLLPRPEGTTRLIGRMYVAVDAIQSFGKAAFLPTNLGHVTAAEEREVRAKVSAWLNLSVAAKKPTPRD</sequence>
<name>A0ABN8F5I9_9BACT</name>
<dbReference type="Proteomes" id="UP000837803">
    <property type="component" value="Unassembled WGS sequence"/>
</dbReference>
<accession>A0ABN8F5I9</accession>
<dbReference type="EMBL" id="CAKLPZ010000001">
    <property type="protein sequence ID" value="CAH0999314.1"/>
    <property type="molecule type" value="Genomic_DNA"/>
</dbReference>
<proteinExistence type="predicted"/>
<gene>
    <name evidence="1" type="ORF">LEM8419_00612</name>
</gene>
<protein>
    <submittedName>
        <fullName evidence="1">Uncharacterized protein</fullName>
    </submittedName>
</protein>
<comment type="caution">
    <text evidence="1">The sequence shown here is derived from an EMBL/GenBank/DDBJ whole genome shotgun (WGS) entry which is preliminary data.</text>
</comment>
<keyword evidence="2" id="KW-1185">Reference proteome</keyword>
<reference evidence="1" key="1">
    <citation type="submission" date="2021-12" db="EMBL/GenBank/DDBJ databases">
        <authorList>
            <person name="Rodrigo-Torres L."/>
            <person name="Arahal R. D."/>
            <person name="Lucena T."/>
        </authorList>
    </citation>
    <scope>NUCLEOTIDE SEQUENCE</scope>
    <source>
        <strain evidence="1">CECT 8419</strain>
    </source>
</reference>
<evidence type="ECO:0000313" key="1">
    <source>
        <dbReference type="EMBL" id="CAH0999314.1"/>
    </source>
</evidence>